<proteinExistence type="predicted"/>
<name>A0ABP6M1K5_9ACTN</name>
<dbReference type="Proteomes" id="UP001501532">
    <property type="component" value="Unassembled WGS sequence"/>
</dbReference>
<gene>
    <name evidence="1" type="ORF">GCM10010448_63440</name>
</gene>
<sequence length="49" mass="5326">MTPTELAAWWDRPAVYSYNTYVQAKAAAVVTHTPPSPVTTLDQAGFADD</sequence>
<comment type="caution">
    <text evidence="1">The sequence shown here is derived from an EMBL/GenBank/DDBJ whole genome shotgun (WGS) entry which is preliminary data.</text>
</comment>
<protein>
    <submittedName>
        <fullName evidence="1">Uncharacterized protein</fullName>
    </submittedName>
</protein>
<organism evidence="1 2">
    <name type="scientific">Streptomyces glomeratus</name>
    <dbReference type="NCBI Taxonomy" id="284452"/>
    <lineage>
        <taxon>Bacteria</taxon>
        <taxon>Bacillati</taxon>
        <taxon>Actinomycetota</taxon>
        <taxon>Actinomycetes</taxon>
        <taxon>Kitasatosporales</taxon>
        <taxon>Streptomycetaceae</taxon>
        <taxon>Streptomyces</taxon>
    </lineage>
</organism>
<keyword evidence="2" id="KW-1185">Reference proteome</keyword>
<dbReference type="EMBL" id="BAAAUF010000073">
    <property type="protein sequence ID" value="GAA3071884.1"/>
    <property type="molecule type" value="Genomic_DNA"/>
</dbReference>
<evidence type="ECO:0000313" key="1">
    <source>
        <dbReference type="EMBL" id="GAA3071884.1"/>
    </source>
</evidence>
<evidence type="ECO:0000313" key="2">
    <source>
        <dbReference type="Proteomes" id="UP001501532"/>
    </source>
</evidence>
<accession>A0ABP6M1K5</accession>
<reference evidence="2" key="1">
    <citation type="journal article" date="2019" name="Int. J. Syst. Evol. Microbiol.">
        <title>The Global Catalogue of Microorganisms (GCM) 10K type strain sequencing project: providing services to taxonomists for standard genome sequencing and annotation.</title>
        <authorList>
            <consortium name="The Broad Institute Genomics Platform"/>
            <consortium name="The Broad Institute Genome Sequencing Center for Infectious Disease"/>
            <person name="Wu L."/>
            <person name="Ma J."/>
        </authorList>
    </citation>
    <scope>NUCLEOTIDE SEQUENCE [LARGE SCALE GENOMIC DNA]</scope>
    <source>
        <strain evidence="2">JCM 9091</strain>
    </source>
</reference>